<reference evidence="2" key="1">
    <citation type="submission" date="2017-07" db="EMBL/GenBank/DDBJ databases">
        <authorList>
            <person name="Mikheyev A."/>
            <person name="Grau M."/>
        </authorList>
    </citation>
    <scope>NUCLEOTIDE SEQUENCE</scope>
    <source>
        <tissue evidence="2">Venom_gland</tissue>
    </source>
</reference>
<accession>A0A2D4EVZ7</accession>
<evidence type="ECO:0000256" key="1">
    <source>
        <dbReference type="SAM" id="Phobius"/>
    </source>
</evidence>
<name>A0A2D4EVZ7_MICCO</name>
<proteinExistence type="predicted"/>
<keyword evidence="1" id="KW-1133">Transmembrane helix</keyword>
<organism evidence="2">
    <name type="scientific">Micrurus corallinus</name>
    <name type="common">Brazilian coral snake</name>
    <dbReference type="NCBI Taxonomy" id="54390"/>
    <lineage>
        <taxon>Eukaryota</taxon>
        <taxon>Metazoa</taxon>
        <taxon>Chordata</taxon>
        <taxon>Craniata</taxon>
        <taxon>Vertebrata</taxon>
        <taxon>Euteleostomi</taxon>
        <taxon>Lepidosauria</taxon>
        <taxon>Squamata</taxon>
        <taxon>Bifurcata</taxon>
        <taxon>Unidentata</taxon>
        <taxon>Episquamata</taxon>
        <taxon>Toxicofera</taxon>
        <taxon>Serpentes</taxon>
        <taxon>Colubroidea</taxon>
        <taxon>Elapidae</taxon>
        <taxon>Elapinae</taxon>
        <taxon>Micrurus</taxon>
    </lineage>
</organism>
<reference evidence="2" key="2">
    <citation type="submission" date="2017-11" db="EMBL/GenBank/DDBJ databases">
        <title>Coralsnake Venomics: Analyses of Venom Gland Transcriptomes and Proteomes of Six Brazilian Taxa.</title>
        <authorList>
            <person name="Aird S.D."/>
            <person name="Jorge da Silva N."/>
            <person name="Qiu L."/>
            <person name="Villar-Briones A."/>
            <person name="Aparecida-Saddi V."/>
            <person name="Campos-Telles M.P."/>
            <person name="Grau M."/>
            <person name="Mikheyev A.S."/>
        </authorList>
    </citation>
    <scope>NUCLEOTIDE SEQUENCE</scope>
    <source>
        <tissue evidence="2">Venom_gland</tissue>
    </source>
</reference>
<dbReference type="EMBL" id="IACJ01026624">
    <property type="protein sequence ID" value="LAA39411.1"/>
    <property type="molecule type" value="Transcribed_RNA"/>
</dbReference>
<sequence length="197" mass="20980">MASEEKHPDSWPGGLHPKSPPYSVHSGLELTKTPAVSNHRLLILTVGAVAAFSISIFGILMATFLGRTSCLQRGAFGYPAQVNVQNEASLLLALSELDEQGLSPGITCDLRNRLMVYHGQPEGCVTRKMDPAELLPSCQELESFFQAVLKNVTLGITAEVQMMGTGALGGLVTLLCSNKPTYLVGSLALASPRTRAT</sequence>
<feature type="transmembrane region" description="Helical" evidence="1">
    <location>
        <begin position="41"/>
        <end position="65"/>
    </location>
</feature>
<dbReference type="AlphaFoldDB" id="A0A2D4EVZ7"/>
<keyword evidence="1" id="KW-0812">Transmembrane</keyword>
<evidence type="ECO:0000313" key="2">
    <source>
        <dbReference type="EMBL" id="LAA39411.1"/>
    </source>
</evidence>
<protein>
    <submittedName>
        <fullName evidence="2">Uncharacterized protein</fullName>
    </submittedName>
</protein>
<keyword evidence="1" id="KW-0472">Membrane</keyword>